<dbReference type="CDD" id="cd07989">
    <property type="entry name" value="LPLAT_AGPAT-like"/>
    <property type="match status" value="1"/>
</dbReference>
<feature type="domain" description="Phospholipid/glycerol acyltransferase" evidence="4">
    <location>
        <begin position="62"/>
        <end position="176"/>
    </location>
</feature>
<evidence type="ECO:0000256" key="3">
    <source>
        <dbReference type="SAM" id="MobiDB-lite"/>
    </source>
</evidence>
<evidence type="ECO:0000259" key="4">
    <source>
        <dbReference type="SMART" id="SM00563"/>
    </source>
</evidence>
<keyword evidence="1 5" id="KW-0808">Transferase</keyword>
<keyword evidence="6" id="KW-1185">Reference proteome</keyword>
<dbReference type="SUPFAM" id="SSF69593">
    <property type="entry name" value="Glycerol-3-phosphate (1)-acyltransferase"/>
    <property type="match status" value="1"/>
</dbReference>
<dbReference type="GO" id="GO:0003841">
    <property type="term" value="F:1-acylglycerol-3-phosphate O-acyltransferase activity"/>
    <property type="evidence" value="ECO:0007669"/>
    <property type="project" value="TreeGrafter"/>
</dbReference>
<feature type="region of interest" description="Disordered" evidence="3">
    <location>
        <begin position="1"/>
        <end position="24"/>
    </location>
</feature>
<name>A0A4Q2SJG4_9ACTN</name>
<dbReference type="AlphaFoldDB" id="A0A4Q2SJG4"/>
<dbReference type="GO" id="GO:0006654">
    <property type="term" value="P:phosphatidic acid biosynthetic process"/>
    <property type="evidence" value="ECO:0007669"/>
    <property type="project" value="TreeGrafter"/>
</dbReference>
<dbReference type="InterPro" id="IPR002123">
    <property type="entry name" value="Plipid/glycerol_acylTrfase"/>
</dbReference>
<dbReference type="EMBL" id="SDWU01000002">
    <property type="protein sequence ID" value="RYC04210.1"/>
    <property type="molecule type" value="Genomic_DNA"/>
</dbReference>
<dbReference type="PANTHER" id="PTHR10434:SF55">
    <property type="entry name" value="POSSIBLE ACYLTRANSFERASE"/>
    <property type="match status" value="1"/>
</dbReference>
<dbReference type="GO" id="GO:0005886">
    <property type="term" value="C:plasma membrane"/>
    <property type="evidence" value="ECO:0007669"/>
    <property type="project" value="TreeGrafter"/>
</dbReference>
<accession>A0A4Q2SJG4</accession>
<feature type="compositionally biased region" description="Basic and acidic residues" evidence="3">
    <location>
        <begin position="14"/>
        <end position="24"/>
    </location>
</feature>
<keyword evidence="2 5" id="KW-0012">Acyltransferase</keyword>
<feature type="region of interest" description="Disordered" evidence="3">
    <location>
        <begin position="242"/>
        <end position="269"/>
    </location>
</feature>
<evidence type="ECO:0000313" key="6">
    <source>
        <dbReference type="Proteomes" id="UP000293291"/>
    </source>
</evidence>
<dbReference type="SMART" id="SM00563">
    <property type="entry name" value="PlsC"/>
    <property type="match status" value="1"/>
</dbReference>
<reference evidence="5 6" key="1">
    <citation type="submission" date="2019-01" db="EMBL/GenBank/DDBJ databases">
        <title>Novel species of Nocardioides.</title>
        <authorList>
            <person name="Liu Q."/>
            <person name="Xin Y.-H."/>
        </authorList>
    </citation>
    <scope>NUCLEOTIDE SEQUENCE [LARGE SCALE GENOMIC DNA]</scope>
    <source>
        <strain evidence="5 6">CGMCC 4.6875</strain>
    </source>
</reference>
<sequence>MSDGHPPLVRRRSRTVDRTSDSTVRAERTYRAALRIGRVGLRALDLTVTGTGAEHVPRTGPVVLAATHVSYPDFLFVQGAVRSSGRFLRFMTRHDVWNVPGVAQAMTRMRHVPVDRQAPAGAYVAARRLLREGEAVCAFPEAGISWSYTVRSLMPGVAGLARETGAPVVPVAIWGSQRVWSVGLPDERGRKPRPDLTRGRRIDVSFGEPMTVAPGEDLTAWTRRLGAVLTSQLEELQQLPHHVPTPGEHAPWHPAHLGGHAPTRTEADPYDVVPRSAVRPTWGPS</sequence>
<proteinExistence type="predicted"/>
<evidence type="ECO:0000256" key="1">
    <source>
        <dbReference type="ARBA" id="ARBA00022679"/>
    </source>
</evidence>
<protein>
    <submittedName>
        <fullName evidence="5">1-acyl-sn-glycerol-3-phosphate acyltransferase</fullName>
    </submittedName>
</protein>
<organism evidence="5 6">
    <name type="scientific">Nocardioides ganghwensis</name>
    <dbReference type="NCBI Taxonomy" id="252230"/>
    <lineage>
        <taxon>Bacteria</taxon>
        <taxon>Bacillati</taxon>
        <taxon>Actinomycetota</taxon>
        <taxon>Actinomycetes</taxon>
        <taxon>Propionibacteriales</taxon>
        <taxon>Nocardioidaceae</taxon>
        <taxon>Nocardioides</taxon>
    </lineage>
</organism>
<gene>
    <name evidence="5" type="ORF">EUA07_01605</name>
</gene>
<dbReference type="Proteomes" id="UP000293291">
    <property type="component" value="Unassembled WGS sequence"/>
</dbReference>
<dbReference type="Pfam" id="PF01553">
    <property type="entry name" value="Acyltransferase"/>
    <property type="match status" value="1"/>
</dbReference>
<dbReference type="OrthoDB" id="3210041at2"/>
<evidence type="ECO:0000313" key="5">
    <source>
        <dbReference type="EMBL" id="RYC04210.1"/>
    </source>
</evidence>
<dbReference type="PANTHER" id="PTHR10434">
    <property type="entry name" value="1-ACYL-SN-GLYCEROL-3-PHOSPHATE ACYLTRANSFERASE"/>
    <property type="match status" value="1"/>
</dbReference>
<evidence type="ECO:0000256" key="2">
    <source>
        <dbReference type="ARBA" id="ARBA00023315"/>
    </source>
</evidence>
<comment type="caution">
    <text evidence="5">The sequence shown here is derived from an EMBL/GenBank/DDBJ whole genome shotgun (WGS) entry which is preliminary data.</text>
</comment>